<reference evidence="3" key="2">
    <citation type="submission" date="2022-06" db="UniProtKB">
        <authorList>
            <consortium name="EnsemblMetazoa"/>
        </authorList>
    </citation>
    <scope>IDENTIFICATION</scope>
    <source>
        <strain evidence="3">p50T (Dazao)</strain>
    </source>
</reference>
<dbReference type="SUPFAM" id="SSF50494">
    <property type="entry name" value="Trypsin-like serine proteases"/>
    <property type="match status" value="1"/>
</dbReference>
<dbReference type="Gene3D" id="2.40.10.10">
    <property type="entry name" value="Trypsin-like serine proteases"/>
    <property type="match status" value="2"/>
</dbReference>
<dbReference type="PROSITE" id="PS50240">
    <property type="entry name" value="TRYPSIN_DOM"/>
    <property type="match status" value="1"/>
</dbReference>
<name>A0A8R2MBB5_BOMMO</name>
<keyword evidence="1" id="KW-0472">Membrane</keyword>
<dbReference type="RefSeq" id="XP_037877130.1">
    <property type="nucleotide sequence ID" value="XM_038021202.2"/>
</dbReference>
<keyword evidence="4" id="KW-1185">Reference proteome</keyword>
<organism evidence="3 4">
    <name type="scientific">Bombyx mori</name>
    <name type="common">Silk moth</name>
    <dbReference type="NCBI Taxonomy" id="7091"/>
    <lineage>
        <taxon>Eukaryota</taxon>
        <taxon>Metazoa</taxon>
        <taxon>Ecdysozoa</taxon>
        <taxon>Arthropoda</taxon>
        <taxon>Hexapoda</taxon>
        <taxon>Insecta</taxon>
        <taxon>Pterygota</taxon>
        <taxon>Neoptera</taxon>
        <taxon>Endopterygota</taxon>
        <taxon>Lepidoptera</taxon>
        <taxon>Glossata</taxon>
        <taxon>Ditrysia</taxon>
        <taxon>Bombycoidea</taxon>
        <taxon>Bombycidae</taxon>
        <taxon>Bombycinae</taxon>
        <taxon>Bombyx</taxon>
    </lineage>
</organism>
<reference evidence="4" key="1">
    <citation type="journal article" date="2008" name="Insect Biochem. Mol. Biol.">
        <title>The genome of a lepidopteran model insect, the silkworm Bombyx mori.</title>
        <authorList>
            <consortium name="International Silkworm Genome Consortium"/>
        </authorList>
    </citation>
    <scope>NUCLEOTIDE SEQUENCE [LARGE SCALE GENOMIC DNA]</scope>
    <source>
        <strain evidence="4">p50T</strain>
    </source>
</reference>
<protein>
    <recommendedName>
        <fullName evidence="2">Peptidase S1 domain-containing protein</fullName>
    </recommendedName>
</protein>
<sequence length="403" mass="45210">MKPNSALLKLIIRLLILIILFILIFIISTVLYSARYWPDIYNYVNANITIKRIPTLSEITVAEIEYTTEFTTEFDYVDSTTDAYEYFEVKDAYSKEKREVNIDFAGDYSEVPEKGVLVEYVFIDEPTTVNVGKVPDLIGDSEIGARDFKDVDFLDGHHRIVEELERYSRSKSDEESADLNVVSAWIVTVFVKNTTANGQFDYVCDGALISNQHVLTGARCTVHANATFKPDDVIVIVGKKSLQGSGGNEKAVRVTEIHRQDNFTIVNGKVLNELAVLKLDEIVYVNDDVQIANISTGELGDSDKSLTTAWAFSGELKSVYFEKVENGSCADGDLENVLCATYGNEVALCPSYGGLYAVKVENAWFLRGIRSGDPAERGICFIKRIDYTTLDNYLDWINQFLEK</sequence>
<evidence type="ECO:0000313" key="3">
    <source>
        <dbReference type="EnsemblMetazoa" id="XP_037877130.1"/>
    </source>
</evidence>
<dbReference type="GeneID" id="101740361"/>
<evidence type="ECO:0000259" key="2">
    <source>
        <dbReference type="PROSITE" id="PS50240"/>
    </source>
</evidence>
<dbReference type="GO" id="GO:0004252">
    <property type="term" value="F:serine-type endopeptidase activity"/>
    <property type="evidence" value="ECO:0007669"/>
    <property type="project" value="InterPro"/>
</dbReference>
<accession>A0A8R2MBB5</accession>
<dbReference type="InterPro" id="IPR051333">
    <property type="entry name" value="CLIP_Serine_Protease"/>
</dbReference>
<dbReference type="SMART" id="SM00020">
    <property type="entry name" value="Tryp_SPc"/>
    <property type="match status" value="1"/>
</dbReference>
<dbReference type="AlphaFoldDB" id="A0A8R2MBB5"/>
<dbReference type="InterPro" id="IPR001254">
    <property type="entry name" value="Trypsin_dom"/>
</dbReference>
<dbReference type="PANTHER" id="PTHR24260:SF136">
    <property type="entry name" value="GH08193P-RELATED"/>
    <property type="match status" value="1"/>
</dbReference>
<dbReference type="PANTHER" id="PTHR24260">
    <property type="match status" value="1"/>
</dbReference>
<dbReference type="GO" id="GO:0006508">
    <property type="term" value="P:proteolysis"/>
    <property type="evidence" value="ECO:0007669"/>
    <property type="project" value="InterPro"/>
</dbReference>
<dbReference type="EnsemblMetazoa" id="XM_038021202.1">
    <property type="protein sequence ID" value="XP_037877130.1"/>
    <property type="gene ID" value="LOC101740361"/>
</dbReference>
<feature type="domain" description="Peptidase S1" evidence="2">
    <location>
        <begin position="185"/>
        <end position="402"/>
    </location>
</feature>
<dbReference type="Proteomes" id="UP000005204">
    <property type="component" value="Unassembled WGS sequence"/>
</dbReference>
<dbReference type="Pfam" id="PF00089">
    <property type="entry name" value="Trypsin"/>
    <property type="match status" value="1"/>
</dbReference>
<keyword evidence="1" id="KW-0812">Transmembrane</keyword>
<dbReference type="InterPro" id="IPR043504">
    <property type="entry name" value="Peptidase_S1_PA_chymotrypsin"/>
</dbReference>
<evidence type="ECO:0000313" key="4">
    <source>
        <dbReference type="Proteomes" id="UP000005204"/>
    </source>
</evidence>
<evidence type="ECO:0000256" key="1">
    <source>
        <dbReference type="SAM" id="Phobius"/>
    </source>
</evidence>
<feature type="transmembrane region" description="Helical" evidence="1">
    <location>
        <begin position="12"/>
        <end position="32"/>
    </location>
</feature>
<dbReference type="InterPro" id="IPR009003">
    <property type="entry name" value="Peptidase_S1_PA"/>
</dbReference>
<proteinExistence type="predicted"/>
<keyword evidence="1" id="KW-1133">Transmembrane helix</keyword>